<dbReference type="Pfam" id="PF00990">
    <property type="entry name" value="GGDEF"/>
    <property type="match status" value="1"/>
</dbReference>
<gene>
    <name evidence="6" type="ORF">ACG00Y_07975</name>
</gene>
<accession>A0ABW7F1R4</accession>
<dbReference type="InterPro" id="IPR011123">
    <property type="entry name" value="Y_Y_Y"/>
</dbReference>
<comment type="caution">
    <text evidence="6">The sequence shown here is derived from an EMBL/GenBank/DDBJ whole genome shotgun (WGS) entry which is preliminary data.</text>
</comment>
<dbReference type="CDD" id="cd01949">
    <property type="entry name" value="GGDEF"/>
    <property type="match status" value="1"/>
</dbReference>
<feature type="chain" id="PRO_5046992179" description="diguanylate cyclase" evidence="4">
    <location>
        <begin position="25"/>
        <end position="1045"/>
    </location>
</feature>
<keyword evidence="7" id="KW-1185">Reference proteome</keyword>
<keyword evidence="3" id="KW-0472">Membrane</keyword>
<reference evidence="6 7" key="1">
    <citation type="submission" date="2024-08" db="EMBL/GenBank/DDBJ databases">
        <authorList>
            <person name="Lu H."/>
        </authorList>
    </citation>
    <scope>NUCLEOTIDE SEQUENCE [LARGE SCALE GENOMIC DNA]</scope>
    <source>
        <strain evidence="6 7">LYH14W</strain>
    </source>
</reference>
<dbReference type="InterPro" id="IPR000160">
    <property type="entry name" value="GGDEF_dom"/>
</dbReference>
<dbReference type="InterPro" id="IPR013783">
    <property type="entry name" value="Ig-like_fold"/>
</dbReference>
<dbReference type="InterPro" id="IPR011110">
    <property type="entry name" value="Reg_prop"/>
</dbReference>
<protein>
    <recommendedName>
        <fullName evidence="1">diguanylate cyclase</fullName>
        <ecNumber evidence="1">2.7.7.65</ecNumber>
    </recommendedName>
</protein>
<dbReference type="SMART" id="SM00267">
    <property type="entry name" value="GGDEF"/>
    <property type="match status" value="1"/>
</dbReference>
<dbReference type="InterPro" id="IPR043128">
    <property type="entry name" value="Rev_trsase/Diguanyl_cyclase"/>
</dbReference>
<name>A0ABW7F1R4_9BURK</name>
<proteinExistence type="predicted"/>
<dbReference type="SUPFAM" id="SSF63829">
    <property type="entry name" value="Calcium-dependent phosphotriesterase"/>
    <property type="match status" value="2"/>
</dbReference>
<keyword evidence="3" id="KW-1133">Transmembrane helix</keyword>
<dbReference type="Proteomes" id="UP001606210">
    <property type="component" value="Unassembled WGS sequence"/>
</dbReference>
<comment type="catalytic activity">
    <reaction evidence="2">
        <text>2 GTP = 3',3'-c-di-GMP + 2 diphosphate</text>
        <dbReference type="Rhea" id="RHEA:24898"/>
        <dbReference type="ChEBI" id="CHEBI:33019"/>
        <dbReference type="ChEBI" id="CHEBI:37565"/>
        <dbReference type="ChEBI" id="CHEBI:58805"/>
        <dbReference type="EC" id="2.7.7.65"/>
    </reaction>
</comment>
<keyword evidence="4" id="KW-0732">Signal</keyword>
<feature type="signal peptide" evidence="4">
    <location>
        <begin position="1"/>
        <end position="24"/>
    </location>
</feature>
<evidence type="ECO:0000256" key="2">
    <source>
        <dbReference type="ARBA" id="ARBA00034247"/>
    </source>
</evidence>
<dbReference type="EC" id="2.7.7.65" evidence="1"/>
<dbReference type="InterPro" id="IPR015943">
    <property type="entry name" value="WD40/YVTN_repeat-like_dom_sf"/>
</dbReference>
<dbReference type="InterPro" id="IPR029787">
    <property type="entry name" value="Nucleotide_cyclase"/>
</dbReference>
<dbReference type="NCBIfam" id="TIGR00254">
    <property type="entry name" value="GGDEF"/>
    <property type="match status" value="1"/>
</dbReference>
<dbReference type="Gene3D" id="3.30.70.270">
    <property type="match status" value="1"/>
</dbReference>
<dbReference type="PANTHER" id="PTHR45138:SF9">
    <property type="entry name" value="DIGUANYLATE CYCLASE DGCM-RELATED"/>
    <property type="match status" value="1"/>
</dbReference>
<evidence type="ECO:0000256" key="3">
    <source>
        <dbReference type="SAM" id="Phobius"/>
    </source>
</evidence>
<dbReference type="InterPro" id="IPR050469">
    <property type="entry name" value="Diguanylate_Cyclase"/>
</dbReference>
<keyword evidence="3" id="KW-0812">Transmembrane</keyword>
<feature type="domain" description="GGDEF" evidence="5">
    <location>
        <begin position="874"/>
        <end position="1013"/>
    </location>
</feature>
<evidence type="ECO:0000256" key="4">
    <source>
        <dbReference type="SAM" id="SignalP"/>
    </source>
</evidence>
<sequence>MRLWMRRGCAVLLIALGLIGAGHATTPRFEPVGEVDSLRDRAVSALAMDARGFLWVGMPDGLQRFDGYRFRRYLLRDAREDAAIDQFVRSLLADPRGGLWVAAGNSGLAWLDTSSGQWTRWARAEGGAPDATAPASNAVRALALEADGTLWVGTQGGLSRLDPQRRGFTHLGGLPDNRIASLLLDRQGTLWIGTWQGLARKRAGSDRIETVDLGLANPQVTLLSQTRDGRVLVGTGLGDLRMLSPDDGRALPFAAHAGADDGVWPVLSMVQAADDELWLGGRTGIERRRASDGALIERLPPDGASPAPVPRSEVRALMRDPAGLIWAGSYGSGLMRHVPPLPGLAVLQNVGERWRRFGDLDVRSVLQLDDGRVWLGTQAAGVQVLDAALQPAGEILTAPGRRGVLGRIGAMAQTPDGVWLAAESELMRIDAQGRWRQTLDTGRMTPRRMLTARDGTLWLGTTDGLWRLQRGASELQAVMVGGQRSSGEVNAILEMPDGVLWAGGAAGLLRVAQPGTAPLVADAPATPGLLGRTVVGLGVDGQGALWVDTSAGLHRLIKGSGEGAQGMRFEGFPAASGDDVIGVFGANLLADAQGRIWTHRGFFDPKNSQRLELTGVDGADIGTGWFRAYTRLKDGRFLFGGARGLLVLQPERFVPWAYQPPVVATELRLAGVAVPVPAEGQPLVLAPGQHSFSIGFATLDFSRPANLRYRYRLEGLDADWLEAGPTARRAAYTNLAPGRYVMRVQGSNRQGDWSPRELRLDVQVQPAWWQMRWLQALAALAALGLLLLAFRLRTRLLLKRQRVLEACVAEATAALNAKSAELEEASLTDPLTGLRNRRFLEQQLPGDVALAVRRHEGGELYGHPSQPTALDASGEMVFFLLDVDHFKRINDEHGHMAGDAVLMQMRGRLAQVFRASDHVVRWGGEEFLVVARDTPRDRGAELAERARQCIAGQPFALDGGAQLSLTCSVGFIAFPLCRELPRALDWRAAVDLADTALYQAKREGRDAWVGLLAATAADEAELRQHARLPLADWAATGRLQLEHSS</sequence>
<dbReference type="Pfam" id="PF07494">
    <property type="entry name" value="Reg_prop"/>
    <property type="match status" value="1"/>
</dbReference>
<dbReference type="EMBL" id="JBIGHV010000003">
    <property type="protein sequence ID" value="MFG6429841.1"/>
    <property type="molecule type" value="Genomic_DNA"/>
</dbReference>
<evidence type="ECO:0000256" key="1">
    <source>
        <dbReference type="ARBA" id="ARBA00012528"/>
    </source>
</evidence>
<evidence type="ECO:0000313" key="7">
    <source>
        <dbReference type="Proteomes" id="UP001606210"/>
    </source>
</evidence>
<dbReference type="PROSITE" id="PS50887">
    <property type="entry name" value="GGDEF"/>
    <property type="match status" value="1"/>
</dbReference>
<dbReference type="Gene3D" id="2.60.40.10">
    <property type="entry name" value="Immunoglobulins"/>
    <property type="match status" value="1"/>
</dbReference>
<evidence type="ECO:0000313" key="6">
    <source>
        <dbReference type="EMBL" id="MFG6429841.1"/>
    </source>
</evidence>
<dbReference type="PANTHER" id="PTHR45138">
    <property type="entry name" value="REGULATORY COMPONENTS OF SENSORY TRANSDUCTION SYSTEM"/>
    <property type="match status" value="1"/>
</dbReference>
<dbReference type="SUPFAM" id="SSF55073">
    <property type="entry name" value="Nucleotide cyclase"/>
    <property type="match status" value="1"/>
</dbReference>
<feature type="transmembrane region" description="Helical" evidence="3">
    <location>
        <begin position="773"/>
        <end position="792"/>
    </location>
</feature>
<dbReference type="Pfam" id="PF07495">
    <property type="entry name" value="Y_Y_Y"/>
    <property type="match status" value="1"/>
</dbReference>
<evidence type="ECO:0000259" key="5">
    <source>
        <dbReference type="PROSITE" id="PS50887"/>
    </source>
</evidence>
<dbReference type="Gene3D" id="2.130.10.10">
    <property type="entry name" value="YVTN repeat-like/Quinoprotein amine dehydrogenase"/>
    <property type="match status" value="2"/>
</dbReference>
<dbReference type="RefSeq" id="WP_394477632.1">
    <property type="nucleotide sequence ID" value="NZ_JBIGHV010000003.1"/>
</dbReference>
<organism evidence="6 7">
    <name type="scientific">Pelomonas parva</name>
    <dbReference type="NCBI Taxonomy" id="3299032"/>
    <lineage>
        <taxon>Bacteria</taxon>
        <taxon>Pseudomonadati</taxon>
        <taxon>Pseudomonadota</taxon>
        <taxon>Betaproteobacteria</taxon>
        <taxon>Burkholderiales</taxon>
        <taxon>Sphaerotilaceae</taxon>
        <taxon>Roseateles</taxon>
    </lineage>
</organism>